<dbReference type="AlphaFoldDB" id="A0A5J5HQY9"/>
<keyword evidence="1" id="KW-0812">Transmembrane</keyword>
<dbReference type="EMBL" id="VYKL01000025">
    <property type="protein sequence ID" value="KAA9021994.1"/>
    <property type="molecule type" value="Genomic_DNA"/>
</dbReference>
<feature type="transmembrane region" description="Helical" evidence="1">
    <location>
        <begin position="130"/>
        <end position="146"/>
    </location>
</feature>
<accession>A0A5J5HQY9</accession>
<sequence length="180" mass="20425">MTLEEWRYDCAVKQKKGLHFIIASVIIWTAVLIVHLTSLPILTKNLLTFCFTAPLMPIAYFISRMINVDFTNKGNPLTNLGVLFSLNQLLYLLIAMWVYPTVPESMVMVLAMIFGAHLLPFGWLYQSRNYIVLSVVIPIVSLYIGVNFPPYMVAGAMIMFEVLFSLLLSLEVKRLSSVND</sequence>
<reference evidence="2 3" key="1">
    <citation type="submission" date="2019-09" db="EMBL/GenBank/DDBJ databases">
        <title>Whole genome sequences of isolates from the Mars Exploration Rovers.</title>
        <authorList>
            <person name="Seuylemezian A."/>
            <person name="Vaishampayan P."/>
        </authorList>
    </citation>
    <scope>NUCLEOTIDE SEQUENCE [LARGE SCALE GENOMIC DNA]</scope>
    <source>
        <strain evidence="2 3">MER_TA_151</strain>
    </source>
</reference>
<keyword evidence="1" id="KW-0472">Membrane</keyword>
<keyword evidence="1" id="KW-1133">Transmembrane helix</keyword>
<name>A0A5J5HQY9_9BACI</name>
<dbReference type="InterPro" id="IPR053824">
    <property type="entry name" value="DUF7010"/>
</dbReference>
<dbReference type="Proteomes" id="UP000326671">
    <property type="component" value="Unassembled WGS sequence"/>
</dbReference>
<comment type="caution">
    <text evidence="2">The sequence shown here is derived from an EMBL/GenBank/DDBJ whole genome shotgun (WGS) entry which is preliminary data.</text>
</comment>
<protein>
    <submittedName>
        <fullName evidence="2">Uncharacterized protein</fullName>
    </submittedName>
</protein>
<evidence type="ECO:0000313" key="3">
    <source>
        <dbReference type="Proteomes" id="UP000326671"/>
    </source>
</evidence>
<organism evidence="2 3">
    <name type="scientific">Niallia endozanthoxylica</name>
    <dbReference type="NCBI Taxonomy" id="2036016"/>
    <lineage>
        <taxon>Bacteria</taxon>
        <taxon>Bacillati</taxon>
        <taxon>Bacillota</taxon>
        <taxon>Bacilli</taxon>
        <taxon>Bacillales</taxon>
        <taxon>Bacillaceae</taxon>
        <taxon>Niallia</taxon>
    </lineage>
</organism>
<feature type="transmembrane region" description="Helical" evidence="1">
    <location>
        <begin position="20"/>
        <end position="40"/>
    </location>
</feature>
<feature type="transmembrane region" description="Helical" evidence="1">
    <location>
        <begin position="105"/>
        <end position="123"/>
    </location>
</feature>
<keyword evidence="3" id="KW-1185">Reference proteome</keyword>
<evidence type="ECO:0000313" key="2">
    <source>
        <dbReference type="EMBL" id="KAA9021994.1"/>
    </source>
</evidence>
<dbReference type="Pfam" id="PF22765">
    <property type="entry name" value="DUF7010"/>
    <property type="match status" value="1"/>
</dbReference>
<feature type="transmembrane region" description="Helical" evidence="1">
    <location>
        <begin position="46"/>
        <end position="66"/>
    </location>
</feature>
<evidence type="ECO:0000256" key="1">
    <source>
        <dbReference type="SAM" id="Phobius"/>
    </source>
</evidence>
<dbReference type="RefSeq" id="WP_150440989.1">
    <property type="nucleotide sequence ID" value="NZ_VYKL01000025.1"/>
</dbReference>
<gene>
    <name evidence="2" type="ORF">F4V44_15810</name>
</gene>
<dbReference type="OrthoDB" id="3242785at2"/>
<proteinExistence type="predicted"/>
<feature type="transmembrane region" description="Helical" evidence="1">
    <location>
        <begin position="78"/>
        <end position="99"/>
    </location>
</feature>